<dbReference type="PANTHER" id="PTHR42951:SF4">
    <property type="entry name" value="ACYL-COENZYME A THIOESTERASE MBLAC2"/>
    <property type="match status" value="1"/>
</dbReference>
<accession>A0AA48H481</accession>
<dbReference type="PANTHER" id="PTHR42951">
    <property type="entry name" value="METALLO-BETA-LACTAMASE DOMAIN-CONTAINING"/>
    <property type="match status" value="1"/>
</dbReference>
<dbReference type="Gene3D" id="3.60.15.10">
    <property type="entry name" value="Ribonuclease Z/Hydroxyacylglutathione hydrolase-like"/>
    <property type="match status" value="1"/>
</dbReference>
<evidence type="ECO:0000313" key="4">
    <source>
        <dbReference type="Proteomes" id="UP001228113"/>
    </source>
</evidence>
<organism evidence="3 4">
    <name type="scientific">Mesoterricola sediminis</name>
    <dbReference type="NCBI Taxonomy" id="2927980"/>
    <lineage>
        <taxon>Bacteria</taxon>
        <taxon>Pseudomonadati</taxon>
        <taxon>Acidobacteriota</taxon>
        <taxon>Holophagae</taxon>
        <taxon>Holophagales</taxon>
        <taxon>Holophagaceae</taxon>
        <taxon>Mesoterricola</taxon>
    </lineage>
</organism>
<feature type="domain" description="Metallo-beta-lactamase" evidence="2">
    <location>
        <begin position="55"/>
        <end position="226"/>
    </location>
</feature>
<comment type="similarity">
    <text evidence="1">Belongs to the metallo-beta-lactamase superfamily. Class-B beta-lactamase family.</text>
</comment>
<dbReference type="AlphaFoldDB" id="A0AA48H481"/>
<dbReference type="EMBL" id="AP027081">
    <property type="protein sequence ID" value="BDU77161.1"/>
    <property type="molecule type" value="Genomic_DNA"/>
</dbReference>
<evidence type="ECO:0000256" key="1">
    <source>
        <dbReference type="ARBA" id="ARBA00005250"/>
    </source>
</evidence>
<dbReference type="RefSeq" id="WP_316410128.1">
    <property type="nucleotide sequence ID" value="NZ_AP027081.1"/>
</dbReference>
<dbReference type="GO" id="GO:0017001">
    <property type="term" value="P:antibiotic catabolic process"/>
    <property type="evidence" value="ECO:0007669"/>
    <property type="project" value="UniProtKB-ARBA"/>
</dbReference>
<dbReference type="InterPro" id="IPR050855">
    <property type="entry name" value="NDM-1-like"/>
</dbReference>
<proteinExistence type="inferred from homology"/>
<evidence type="ECO:0000259" key="2">
    <source>
        <dbReference type="SMART" id="SM00849"/>
    </source>
</evidence>
<dbReference type="Proteomes" id="UP001228113">
    <property type="component" value="Chromosome"/>
</dbReference>
<dbReference type="Pfam" id="PF00753">
    <property type="entry name" value="Lactamase_B"/>
    <property type="match status" value="1"/>
</dbReference>
<dbReference type="InterPro" id="IPR036866">
    <property type="entry name" value="RibonucZ/Hydroxyglut_hydro"/>
</dbReference>
<dbReference type="SMART" id="SM00849">
    <property type="entry name" value="Lactamase_B"/>
    <property type="match status" value="1"/>
</dbReference>
<name>A0AA48H481_9BACT</name>
<reference evidence="3" key="1">
    <citation type="journal article" date="2023" name="Int. J. Syst. Evol. Microbiol.">
        <title>Mesoterricola silvestris gen. nov., sp. nov., Mesoterricola sediminis sp. nov., Geothrix oryzae sp. nov., Geothrix edaphica sp. nov., Geothrix rubra sp. nov., and Geothrix limicola sp. nov., six novel members of Acidobacteriota isolated from soils.</title>
        <authorList>
            <person name="Itoh H."/>
            <person name="Sugisawa Y."/>
            <person name="Mise K."/>
            <person name="Xu Z."/>
            <person name="Kuniyasu M."/>
            <person name="Ushijima N."/>
            <person name="Kawano K."/>
            <person name="Kobayashi E."/>
            <person name="Shiratori Y."/>
            <person name="Masuda Y."/>
            <person name="Senoo K."/>
        </authorList>
    </citation>
    <scope>NUCLEOTIDE SEQUENCE</scope>
    <source>
        <strain evidence="3">W786</strain>
    </source>
</reference>
<keyword evidence="4" id="KW-1185">Reference proteome</keyword>
<dbReference type="SUPFAM" id="SSF56281">
    <property type="entry name" value="Metallo-hydrolase/oxidoreductase"/>
    <property type="match status" value="1"/>
</dbReference>
<dbReference type="KEGG" id="msea:METESE_21190"/>
<protein>
    <recommendedName>
        <fullName evidence="2">Metallo-beta-lactamase domain-containing protein</fullName>
    </recommendedName>
</protein>
<sequence length="243" mass="24824">MKRVLTFALITLLVLVALVVGGAWLARKGMSPLVDGQTLAGGRVLVAVDPTSPMPVAAYLLRLDDGKVALVDAGMDPQARAVRGALARLGASEADVVAVFLTHVHGDHAGGLPAFPRAVRYRMDVPGAPAPAGSTARRLGDGETVTLGGNPVQAFAVPGHTPESGAFLAFGVLFLGDAAAGQYNGRIGGPPPFVSTDRKRGQASLRALAARLKAAGAQVDALAFGHQGPLKGLDPLLAWAHIS</sequence>
<evidence type="ECO:0000313" key="3">
    <source>
        <dbReference type="EMBL" id="BDU77161.1"/>
    </source>
</evidence>
<dbReference type="InterPro" id="IPR001279">
    <property type="entry name" value="Metallo-B-lactamas"/>
</dbReference>
<gene>
    <name evidence="3" type="ORF">METESE_21190</name>
</gene>